<keyword evidence="7" id="KW-0934">Plastid</keyword>
<proteinExistence type="inferred from homology"/>
<keyword evidence="10" id="KW-1185">Reference proteome</keyword>
<comment type="caution">
    <text evidence="9">The sequence shown here is derived from an EMBL/GenBank/DDBJ whole genome shotgun (WGS) entry which is preliminary data.</text>
</comment>
<dbReference type="EMBL" id="CAMAPF010000040">
    <property type="protein sequence ID" value="CAH9083028.1"/>
    <property type="molecule type" value="Genomic_DNA"/>
</dbReference>
<evidence type="ECO:0000256" key="7">
    <source>
        <dbReference type="RuleBase" id="RU367003"/>
    </source>
</evidence>
<dbReference type="PANTHER" id="PTHR33510">
    <property type="entry name" value="PROTEIN TIC 20-II, CHLOROPLASTIC"/>
    <property type="match status" value="1"/>
</dbReference>
<dbReference type="Pfam" id="PF16166">
    <property type="entry name" value="TIC20"/>
    <property type="match status" value="1"/>
</dbReference>
<feature type="transmembrane region" description="Helical" evidence="7">
    <location>
        <begin position="203"/>
        <end position="220"/>
    </location>
</feature>
<feature type="transmembrane region" description="Helical" evidence="7">
    <location>
        <begin position="155"/>
        <end position="176"/>
    </location>
</feature>
<sequence length="309" mass="35642">MKGLDMMPNVSCLASGVAYMPHMSSNTQSYNSSFSCVLRPPFRVAISSIRKGPFRPCQSILSSHYRGVSSLSPLLSQWRMCAASCAKLKLPRQPCYPLSHTKAFKDITYDVPSPASNSHTLFSCDTLNSPRKEHFSLTTRAFKGFYHDMAEKPKWWWRTLACLPYLMPLHLTWYFAGESFHLRPFVEKSDYLSNPYNNFLRRLPSWLLMAYTFTACFAVVKRKEWPHFFRFHVIMAILLENWMHIIIIVYGWTPPFVHWGNNIGTHIWAAVTVGFLMMIFQCMKCTLAGRYADIPLVSDAANIHLKEMV</sequence>
<keyword evidence="7" id="KW-0150">Chloroplast</keyword>
<evidence type="ECO:0000256" key="5">
    <source>
        <dbReference type="ARBA" id="ARBA00022989"/>
    </source>
</evidence>
<comment type="subcellular location">
    <subcellularLocation>
        <location evidence="1">Plastid</location>
        <location evidence="1">Chloroplast inner membrane</location>
        <topology evidence="1">Multi-pass membrane protein</topology>
    </subcellularLocation>
    <subcellularLocation>
        <location evidence="7">Plastid</location>
        <location evidence="7">Chloroplast membrane</location>
        <topology evidence="7">Multi-pass membrane protein</topology>
    </subcellularLocation>
</comment>
<evidence type="ECO:0000256" key="1">
    <source>
        <dbReference type="ARBA" id="ARBA00004478"/>
    </source>
</evidence>
<dbReference type="EMBL" id="CAMAPF010000982">
    <property type="protein sequence ID" value="CAH9134596.1"/>
    <property type="molecule type" value="Genomic_DNA"/>
</dbReference>
<name>A0AAV0FG89_9ASTE</name>
<accession>A0AAV0FG89</accession>
<evidence type="ECO:0000313" key="10">
    <source>
        <dbReference type="Proteomes" id="UP001152523"/>
    </source>
</evidence>
<keyword evidence="6 7" id="KW-0472">Membrane</keyword>
<keyword evidence="5 7" id="KW-1133">Transmembrane helix</keyword>
<keyword evidence="4" id="KW-1001">Plastid inner membrane</keyword>
<dbReference type="AlphaFoldDB" id="A0AAV0FG89"/>
<dbReference type="GO" id="GO:0009706">
    <property type="term" value="C:chloroplast inner membrane"/>
    <property type="evidence" value="ECO:0007669"/>
    <property type="project" value="UniProtKB-SubCell"/>
</dbReference>
<protein>
    <recommendedName>
        <fullName evidence="7">Protein TIC 20</fullName>
    </recommendedName>
</protein>
<reference evidence="9" key="1">
    <citation type="submission" date="2022-07" db="EMBL/GenBank/DDBJ databases">
        <authorList>
            <person name="Macas J."/>
            <person name="Novak P."/>
            <person name="Neumann P."/>
        </authorList>
    </citation>
    <scope>NUCLEOTIDE SEQUENCE</scope>
</reference>
<evidence type="ECO:0000256" key="2">
    <source>
        <dbReference type="ARBA" id="ARBA00009596"/>
    </source>
</evidence>
<comment type="function">
    <text evidence="7">Involved in protein precursor import into chloroplasts.</text>
</comment>
<evidence type="ECO:0000256" key="6">
    <source>
        <dbReference type="ARBA" id="ARBA00023136"/>
    </source>
</evidence>
<keyword evidence="3 7" id="KW-0812">Transmembrane</keyword>
<evidence type="ECO:0000313" key="8">
    <source>
        <dbReference type="EMBL" id="CAH9083028.1"/>
    </source>
</evidence>
<dbReference type="Proteomes" id="UP001152523">
    <property type="component" value="Unassembled WGS sequence"/>
</dbReference>
<evidence type="ECO:0000256" key="3">
    <source>
        <dbReference type="ARBA" id="ARBA00022692"/>
    </source>
</evidence>
<dbReference type="InterPro" id="IPR005691">
    <property type="entry name" value="Tic20"/>
</dbReference>
<evidence type="ECO:0000256" key="4">
    <source>
        <dbReference type="ARBA" id="ARBA00022780"/>
    </source>
</evidence>
<dbReference type="PANTHER" id="PTHR33510:SF9">
    <property type="entry name" value="HIT-TYPE ZINC FINGER FAMILY PROTEIN-RELATED"/>
    <property type="match status" value="1"/>
</dbReference>
<feature type="transmembrane region" description="Helical" evidence="7">
    <location>
        <begin position="259"/>
        <end position="280"/>
    </location>
</feature>
<organism evidence="9 10">
    <name type="scientific">Cuscuta epithymum</name>
    <dbReference type="NCBI Taxonomy" id="186058"/>
    <lineage>
        <taxon>Eukaryota</taxon>
        <taxon>Viridiplantae</taxon>
        <taxon>Streptophyta</taxon>
        <taxon>Embryophyta</taxon>
        <taxon>Tracheophyta</taxon>
        <taxon>Spermatophyta</taxon>
        <taxon>Magnoliopsida</taxon>
        <taxon>eudicotyledons</taxon>
        <taxon>Gunneridae</taxon>
        <taxon>Pentapetalae</taxon>
        <taxon>asterids</taxon>
        <taxon>lamiids</taxon>
        <taxon>Solanales</taxon>
        <taxon>Convolvulaceae</taxon>
        <taxon>Cuscuteae</taxon>
        <taxon>Cuscuta</taxon>
        <taxon>Cuscuta subgen. Cuscuta</taxon>
    </lineage>
</organism>
<evidence type="ECO:0000313" key="9">
    <source>
        <dbReference type="EMBL" id="CAH9134596.1"/>
    </source>
</evidence>
<comment type="similarity">
    <text evidence="2 7">Belongs to the Tic20 family.</text>
</comment>
<feature type="transmembrane region" description="Helical" evidence="7">
    <location>
        <begin position="232"/>
        <end position="253"/>
    </location>
</feature>
<gene>
    <name evidence="9" type="ORF">CEPIT_LOCUS33851</name>
    <name evidence="8" type="ORF">CEPIT_LOCUS8324</name>
</gene>